<dbReference type="Proteomes" id="UP000054630">
    <property type="component" value="Unassembled WGS sequence"/>
</dbReference>
<feature type="non-terminal residue" evidence="2">
    <location>
        <position position="1"/>
    </location>
</feature>
<evidence type="ECO:0000256" key="1">
    <source>
        <dbReference type="SAM" id="Coils"/>
    </source>
</evidence>
<reference evidence="2 3" key="1">
    <citation type="submission" date="2015-01" db="EMBL/GenBank/DDBJ databases">
        <title>Evolution of Trichinella species and genotypes.</title>
        <authorList>
            <person name="Korhonen P.K."/>
            <person name="Edoardo P."/>
            <person name="Giuseppe L.R."/>
            <person name="Gasser R.B."/>
        </authorList>
    </citation>
    <scope>NUCLEOTIDE SEQUENCE [LARGE SCALE GENOMIC DNA]</scope>
    <source>
        <strain evidence="2">ISS37</strain>
    </source>
</reference>
<dbReference type="STRING" id="6336.A0A0V0RC08"/>
<dbReference type="AlphaFoldDB" id="A0A0V0RC08"/>
<accession>A0A0V0RC08</accession>
<evidence type="ECO:0000313" key="3">
    <source>
        <dbReference type="Proteomes" id="UP000054630"/>
    </source>
</evidence>
<dbReference type="OrthoDB" id="8938928at2759"/>
<evidence type="ECO:0000313" key="2">
    <source>
        <dbReference type="EMBL" id="KRX12015.1"/>
    </source>
</evidence>
<keyword evidence="1" id="KW-0175">Coiled coil</keyword>
<protein>
    <submittedName>
        <fullName evidence="2">Desmoplakin</fullName>
    </submittedName>
</protein>
<feature type="coiled-coil region" evidence="1">
    <location>
        <begin position="11"/>
        <end position="80"/>
    </location>
</feature>
<dbReference type="EMBL" id="JYDL01000961">
    <property type="protein sequence ID" value="KRX12015.1"/>
    <property type="molecule type" value="Genomic_DNA"/>
</dbReference>
<sequence length="142" mass="16635">LKASQQKEEDTTELRLQVDRLMSEKRDLEEELRRLKLSIAHTEEQKSRAEQEISQQRASVVQETRIRSELEVQLRNLMQQGGEDELKLKDAIKGNQEKSRQISMLTFNLEEEGKKRRALELEINLLKQAEADLKAKNTSYLE</sequence>
<comment type="caution">
    <text evidence="2">The sequence shown here is derived from an EMBL/GenBank/DDBJ whole genome shotgun (WGS) entry which is preliminary data.</text>
</comment>
<keyword evidence="3" id="KW-1185">Reference proteome</keyword>
<feature type="coiled-coil region" evidence="1">
    <location>
        <begin position="109"/>
        <end position="136"/>
    </location>
</feature>
<proteinExistence type="predicted"/>
<name>A0A0V0RC08_9BILA</name>
<gene>
    <name evidence="2" type="primary">DSP</name>
    <name evidence="2" type="ORF">T07_5409</name>
</gene>
<organism evidence="2 3">
    <name type="scientific">Trichinella nelsoni</name>
    <dbReference type="NCBI Taxonomy" id="6336"/>
    <lineage>
        <taxon>Eukaryota</taxon>
        <taxon>Metazoa</taxon>
        <taxon>Ecdysozoa</taxon>
        <taxon>Nematoda</taxon>
        <taxon>Enoplea</taxon>
        <taxon>Dorylaimia</taxon>
        <taxon>Trichinellida</taxon>
        <taxon>Trichinellidae</taxon>
        <taxon>Trichinella</taxon>
    </lineage>
</organism>
<feature type="non-terminal residue" evidence="2">
    <location>
        <position position="142"/>
    </location>
</feature>